<accession>A0A1W0W8I6</accession>
<protein>
    <submittedName>
        <fullName evidence="3">Uncharacterized protein</fullName>
    </submittedName>
</protein>
<dbReference type="AlphaFoldDB" id="A0A1W0W8I6"/>
<evidence type="ECO:0000313" key="4">
    <source>
        <dbReference type="Proteomes" id="UP000192578"/>
    </source>
</evidence>
<reference evidence="4" key="1">
    <citation type="submission" date="2017-01" db="EMBL/GenBank/DDBJ databases">
        <title>Comparative genomics of anhydrobiosis in the tardigrade Hypsibius dujardini.</title>
        <authorList>
            <person name="Yoshida Y."/>
            <person name="Koutsovoulos G."/>
            <person name="Laetsch D."/>
            <person name="Stevens L."/>
            <person name="Kumar S."/>
            <person name="Horikawa D."/>
            <person name="Ishino K."/>
            <person name="Komine S."/>
            <person name="Tomita M."/>
            <person name="Blaxter M."/>
            <person name="Arakawa K."/>
        </authorList>
    </citation>
    <scope>NUCLEOTIDE SEQUENCE [LARGE SCALE GENOMIC DNA]</scope>
    <source>
        <strain evidence="4">Z151</strain>
    </source>
</reference>
<feature type="transmembrane region" description="Helical" evidence="1">
    <location>
        <begin position="305"/>
        <end position="325"/>
    </location>
</feature>
<dbReference type="Proteomes" id="UP000192578">
    <property type="component" value="Unassembled WGS sequence"/>
</dbReference>
<proteinExistence type="predicted"/>
<name>A0A1W0W8I6_HYPEX</name>
<feature type="signal peptide" evidence="2">
    <location>
        <begin position="1"/>
        <end position="16"/>
    </location>
</feature>
<organism evidence="3 4">
    <name type="scientific">Hypsibius exemplaris</name>
    <name type="common">Freshwater tardigrade</name>
    <dbReference type="NCBI Taxonomy" id="2072580"/>
    <lineage>
        <taxon>Eukaryota</taxon>
        <taxon>Metazoa</taxon>
        <taxon>Ecdysozoa</taxon>
        <taxon>Tardigrada</taxon>
        <taxon>Eutardigrada</taxon>
        <taxon>Parachela</taxon>
        <taxon>Hypsibioidea</taxon>
        <taxon>Hypsibiidae</taxon>
        <taxon>Hypsibius</taxon>
    </lineage>
</organism>
<dbReference type="EMBL" id="MTYJ01000170">
    <property type="protein sequence ID" value="OQV11480.1"/>
    <property type="molecule type" value="Genomic_DNA"/>
</dbReference>
<feature type="chain" id="PRO_5012280476" evidence="2">
    <location>
        <begin position="17"/>
        <end position="327"/>
    </location>
</feature>
<sequence>MIASLLFLSQASLTKAAITHCPSIITPLPSLRKLASLDFEAVRSVDANGATLDFPLQAFTALVNRTKITSLSLVDTQLSSLDKDLFFQFSGLKELRLSRCGLQRIDVNAFAPLMRDVSPGNPFDAGFAKLTVGGNDKLTVFPWDVLLPVSKTLETVSIESNSNLVSVAFSPNSPTTMSLPSVVSLTVTGNSALKLIPADVLDTLHYKKSAVAEALPVLFNLSVVFTNNGNACDDCQGLSSLSAWARAGTVNSEDRYLDFACSRDAAGNAPEQATGTTEFWRQYVEPRTCRAVETSTTAASGTSTLAVWNSAGFILLALIPGALVLHR</sequence>
<evidence type="ECO:0000256" key="1">
    <source>
        <dbReference type="SAM" id="Phobius"/>
    </source>
</evidence>
<keyword evidence="1" id="KW-0472">Membrane</keyword>
<comment type="caution">
    <text evidence="3">The sequence shown here is derived from an EMBL/GenBank/DDBJ whole genome shotgun (WGS) entry which is preliminary data.</text>
</comment>
<gene>
    <name evidence="3" type="ORF">BV898_14209</name>
</gene>
<keyword evidence="2" id="KW-0732">Signal</keyword>
<keyword evidence="1" id="KW-0812">Transmembrane</keyword>
<keyword evidence="4" id="KW-1185">Reference proteome</keyword>
<keyword evidence="1" id="KW-1133">Transmembrane helix</keyword>
<dbReference type="Gene3D" id="3.80.10.10">
    <property type="entry name" value="Ribonuclease Inhibitor"/>
    <property type="match status" value="1"/>
</dbReference>
<dbReference type="InterPro" id="IPR032675">
    <property type="entry name" value="LRR_dom_sf"/>
</dbReference>
<evidence type="ECO:0000313" key="3">
    <source>
        <dbReference type="EMBL" id="OQV11480.1"/>
    </source>
</evidence>
<evidence type="ECO:0000256" key="2">
    <source>
        <dbReference type="SAM" id="SignalP"/>
    </source>
</evidence>
<dbReference type="SUPFAM" id="SSF52058">
    <property type="entry name" value="L domain-like"/>
    <property type="match status" value="1"/>
</dbReference>